<dbReference type="InterPro" id="IPR051763">
    <property type="entry name" value="Copper_Homeo_Regul"/>
</dbReference>
<evidence type="ECO:0000313" key="10">
    <source>
        <dbReference type="Proteomes" id="UP000000598"/>
    </source>
</evidence>
<dbReference type="GO" id="GO:0000978">
    <property type="term" value="F:RNA polymerase II cis-regulatory region sequence-specific DNA binding"/>
    <property type="evidence" value="ECO:0007669"/>
    <property type="project" value="TreeGrafter"/>
</dbReference>
<dbReference type="InterPro" id="IPR001083">
    <property type="entry name" value="Cu_fist_DNA-bd_dom"/>
</dbReference>
<dbReference type="Pfam" id="PF00649">
    <property type="entry name" value="Copper-fist"/>
    <property type="match status" value="1"/>
</dbReference>
<keyword evidence="2" id="KW-0479">Metal-binding</keyword>
<dbReference type="GO" id="GO:0006879">
    <property type="term" value="P:intracellular iron ion homeostasis"/>
    <property type="evidence" value="ECO:0007669"/>
    <property type="project" value="TreeGrafter"/>
</dbReference>
<dbReference type="KEGG" id="kla:KLLA0_E07767g"/>
<dbReference type="OMA" id="CLIHRKE"/>
<feature type="domain" description="Copper-fist" evidence="8">
    <location>
        <begin position="1"/>
        <end position="40"/>
    </location>
</feature>
<dbReference type="Gene3D" id="3.90.430.10">
    <property type="entry name" value="Copper fist DNA-binding domain"/>
    <property type="match status" value="1"/>
</dbReference>
<dbReference type="EMBL" id="CR382125">
    <property type="protein sequence ID" value="CAG99386.1"/>
    <property type="molecule type" value="Genomic_DNA"/>
</dbReference>
<reference evidence="9 10" key="1">
    <citation type="journal article" date="2004" name="Nature">
        <title>Genome evolution in yeasts.</title>
        <authorList>
            <consortium name="Genolevures"/>
            <person name="Dujon B."/>
            <person name="Sherman D."/>
            <person name="Fischer G."/>
            <person name="Durrens P."/>
            <person name="Casaregola S."/>
            <person name="Lafontaine I."/>
            <person name="de Montigny J."/>
            <person name="Marck C."/>
            <person name="Neuveglise C."/>
            <person name="Talla E."/>
            <person name="Goffard N."/>
            <person name="Frangeul L."/>
            <person name="Aigle M."/>
            <person name="Anthouard V."/>
            <person name="Babour A."/>
            <person name="Barbe V."/>
            <person name="Barnay S."/>
            <person name="Blanchin S."/>
            <person name="Beckerich J.M."/>
            <person name="Beyne E."/>
            <person name="Bleykasten C."/>
            <person name="Boisrame A."/>
            <person name="Boyer J."/>
            <person name="Cattolico L."/>
            <person name="Confanioleri F."/>
            <person name="de Daruvar A."/>
            <person name="Despons L."/>
            <person name="Fabre E."/>
            <person name="Fairhead C."/>
            <person name="Ferry-Dumazet H."/>
            <person name="Groppi A."/>
            <person name="Hantraye F."/>
            <person name="Hennequin C."/>
            <person name="Jauniaux N."/>
            <person name="Joyet P."/>
            <person name="Kachouri R."/>
            <person name="Kerrest A."/>
            <person name="Koszul R."/>
            <person name="Lemaire M."/>
            <person name="Lesur I."/>
            <person name="Ma L."/>
            <person name="Muller H."/>
            <person name="Nicaud J.M."/>
            <person name="Nikolski M."/>
            <person name="Oztas S."/>
            <person name="Ozier-Kalogeropoulos O."/>
            <person name="Pellenz S."/>
            <person name="Potier S."/>
            <person name="Richard G.F."/>
            <person name="Straub M.L."/>
            <person name="Suleau A."/>
            <person name="Swennene D."/>
            <person name="Tekaia F."/>
            <person name="Wesolowski-Louvel M."/>
            <person name="Westhof E."/>
            <person name="Wirth B."/>
            <person name="Zeniou-Meyer M."/>
            <person name="Zivanovic I."/>
            <person name="Bolotin-Fukuhara M."/>
            <person name="Thierry A."/>
            <person name="Bouchier C."/>
            <person name="Caudron B."/>
            <person name="Scarpelli C."/>
            <person name="Gaillardin C."/>
            <person name="Weissenbach J."/>
            <person name="Wincker P."/>
            <person name="Souciet J.L."/>
        </authorList>
    </citation>
    <scope>NUCLEOTIDE SEQUENCE [LARGE SCALE GENOMIC DNA]</scope>
    <source>
        <strain evidence="10">ATCC 8585 / CBS 2359 / DSM 70799 / NBRC 1267 / NRRL Y-1140 / WM37</strain>
    </source>
</reference>
<dbReference type="InterPro" id="IPR036395">
    <property type="entry name" value="Cu_fist_DNA-bd_dom_sf"/>
</dbReference>
<dbReference type="SMART" id="SM01090">
    <property type="entry name" value="Copper-fist"/>
    <property type="match status" value="1"/>
</dbReference>
<evidence type="ECO:0000256" key="7">
    <source>
        <dbReference type="ARBA" id="ARBA00023242"/>
    </source>
</evidence>
<dbReference type="AlphaFoldDB" id="Q6CP40"/>
<evidence type="ECO:0000256" key="6">
    <source>
        <dbReference type="ARBA" id="ARBA00023163"/>
    </source>
</evidence>
<dbReference type="GO" id="GO:0045944">
    <property type="term" value="P:positive regulation of transcription by RNA polymerase II"/>
    <property type="evidence" value="ECO:0007669"/>
    <property type="project" value="TreeGrafter"/>
</dbReference>
<evidence type="ECO:0000256" key="1">
    <source>
        <dbReference type="ARBA" id="ARBA00004123"/>
    </source>
</evidence>
<dbReference type="PRINTS" id="PR00617">
    <property type="entry name" value="COPPERFIST"/>
</dbReference>
<dbReference type="Proteomes" id="UP000000598">
    <property type="component" value="Chromosome E"/>
</dbReference>
<evidence type="ECO:0000256" key="2">
    <source>
        <dbReference type="ARBA" id="ARBA00022723"/>
    </source>
</evidence>
<organism evidence="9 10">
    <name type="scientific">Kluyveromyces lactis (strain ATCC 8585 / CBS 2359 / DSM 70799 / NBRC 1267 / NRRL Y-1140 / WM37)</name>
    <name type="common">Yeast</name>
    <name type="synonym">Candida sphaerica</name>
    <dbReference type="NCBI Taxonomy" id="284590"/>
    <lineage>
        <taxon>Eukaryota</taxon>
        <taxon>Fungi</taxon>
        <taxon>Dikarya</taxon>
        <taxon>Ascomycota</taxon>
        <taxon>Saccharomycotina</taxon>
        <taxon>Saccharomycetes</taxon>
        <taxon>Saccharomycetales</taxon>
        <taxon>Saccharomycetaceae</taxon>
        <taxon>Kluyveromyces</taxon>
    </lineage>
</organism>
<comment type="subcellular location">
    <subcellularLocation>
        <location evidence="1">Nucleus</location>
    </subcellularLocation>
</comment>
<name>Q6CP40_KLULA</name>
<dbReference type="HOGENOM" id="CLU_034774_0_0_1"/>
<protein>
    <submittedName>
        <fullName evidence="9">KLLA0E07767p</fullName>
    </submittedName>
</protein>
<gene>
    <name evidence="9" type="ORF">KLLA0_E07767g</name>
</gene>
<dbReference type="PROSITE" id="PS50073">
    <property type="entry name" value="COPPER_FIST_2"/>
    <property type="match status" value="1"/>
</dbReference>
<proteinExistence type="predicted"/>
<dbReference type="eggNOG" id="ENOG502QQ0T">
    <property type="taxonomic scope" value="Eukaryota"/>
</dbReference>
<dbReference type="FunFam" id="3.90.430.10:FF:000001">
    <property type="entry name" value="Copper fist DNA-binding protein"/>
    <property type="match status" value="1"/>
</dbReference>
<dbReference type="SMART" id="SM00412">
    <property type="entry name" value="Cu_FIST"/>
    <property type="match status" value="1"/>
</dbReference>
<keyword evidence="3" id="KW-0862">Zinc</keyword>
<keyword evidence="6" id="KW-0804">Transcription</keyword>
<dbReference type="GO" id="GO:0005634">
    <property type="term" value="C:nucleus"/>
    <property type="evidence" value="ECO:0007669"/>
    <property type="project" value="UniProtKB-SubCell"/>
</dbReference>
<evidence type="ECO:0000259" key="8">
    <source>
        <dbReference type="PROSITE" id="PS50073"/>
    </source>
</evidence>
<dbReference type="PaxDb" id="284590-Q6CP40"/>
<keyword evidence="5" id="KW-0805">Transcription regulation</keyword>
<keyword evidence="7" id="KW-0539">Nucleus</keyword>
<dbReference type="PANTHER" id="PTHR28088:SF7">
    <property type="entry name" value="METAL-BINDING ACTIVATOR 1"/>
    <property type="match status" value="1"/>
</dbReference>
<keyword evidence="10" id="KW-1185">Reference proteome</keyword>
<evidence type="ECO:0000256" key="4">
    <source>
        <dbReference type="ARBA" id="ARBA00023008"/>
    </source>
</evidence>
<dbReference type="GO" id="GO:0006878">
    <property type="term" value="P:intracellular copper ion homeostasis"/>
    <property type="evidence" value="ECO:0007669"/>
    <property type="project" value="TreeGrafter"/>
</dbReference>
<dbReference type="FunCoup" id="Q6CP40">
    <property type="interactions" value="522"/>
</dbReference>
<dbReference type="SUPFAM" id="SSF57879">
    <property type="entry name" value="Zinc domain conserved in yeast copper-regulated transcription factors"/>
    <property type="match status" value="1"/>
</dbReference>
<evidence type="ECO:0000313" key="9">
    <source>
        <dbReference type="EMBL" id="CAG99386.1"/>
    </source>
</evidence>
<dbReference type="GO" id="GO:0005507">
    <property type="term" value="F:copper ion binding"/>
    <property type="evidence" value="ECO:0007669"/>
    <property type="project" value="InterPro"/>
</dbReference>
<sequence>MIIFNGEKYSCVSCIRGHRSSSCKHSERMLVKVRTRGRPSPLDIRKVILVDRASRVEEVDGSGQDNGAGDESQLCCGMNKQPVLFLRAIATKKALLINGDLKIMVTSESGTPDYEVARKVSDDNKFVTEHEFLLNHVSPPPCKSCNSTVKRENESHSLDATNTTENYAKRVKFERQDMTNLSNHELLSAGDNVQLNSVGNSTFQDSVVELFTQNGAYLSTTCSCNENCQCNNCLIHREEAELERYLTELNQPMINLGSAQILTADSSQVEPSKDFFHGETDDQNMSTLCLCEPDFCTCFNCEAHPDEVVTLSELLLYGVLNYKWKKKMVIKYRNKVIHSKYWWHYLTVEIPSMNEKQLRSLDLMEWFDNLISSHSAELPEANDLVHFTDSRGNAHHGNQNDNTKNHININKSIQDDMKRLMPNFGNNNVTLKKDTHSPKGDNRTLLTGTTTADTHMNIHDPLKFNNLIL</sequence>
<keyword evidence="4" id="KW-0186">Copper</keyword>
<dbReference type="GO" id="GO:0000981">
    <property type="term" value="F:DNA-binding transcription factor activity, RNA polymerase II-specific"/>
    <property type="evidence" value="ECO:0007669"/>
    <property type="project" value="TreeGrafter"/>
</dbReference>
<dbReference type="PANTHER" id="PTHR28088">
    <property type="entry name" value="TRANSCRIPTIONAL ACTIVATOR HAA1-RELATED"/>
    <property type="match status" value="1"/>
</dbReference>
<evidence type="ECO:0000256" key="5">
    <source>
        <dbReference type="ARBA" id="ARBA00023015"/>
    </source>
</evidence>
<accession>Q6CP40</accession>
<dbReference type="InParanoid" id="Q6CP40"/>
<evidence type="ECO:0000256" key="3">
    <source>
        <dbReference type="ARBA" id="ARBA00022833"/>
    </source>
</evidence>